<dbReference type="AlphaFoldDB" id="A0A5R8ZQX8"/>
<dbReference type="PANTHER" id="PTHR30055:SF234">
    <property type="entry name" value="HTH-TYPE TRANSCRIPTIONAL REGULATOR BETI"/>
    <property type="match status" value="1"/>
</dbReference>
<evidence type="ECO:0000256" key="1">
    <source>
        <dbReference type="ARBA" id="ARBA00023015"/>
    </source>
</evidence>
<dbReference type="PRINTS" id="PR00455">
    <property type="entry name" value="HTHTETR"/>
</dbReference>
<reference evidence="6 7" key="1">
    <citation type="submission" date="2019-05" db="EMBL/GenBank/DDBJ databases">
        <authorList>
            <person name="Moore K."/>
            <person name="O'Neill P."/>
            <person name="Farbos A."/>
            <person name="Studholme D.J."/>
        </authorList>
    </citation>
    <scope>NUCLEOTIDE SEQUENCE [LARGE SCALE GENOMIC DNA]</scope>
    <source>
        <strain evidence="6 7">DSM 9128</strain>
    </source>
</reference>
<dbReference type="Proteomes" id="UP000307510">
    <property type="component" value="Unassembled WGS sequence"/>
</dbReference>
<reference evidence="7" key="2">
    <citation type="submission" date="2019-06" db="EMBL/GenBank/DDBJ databases">
        <title>AzeR, a transcriptional regulator that responds to azelaic acid in Pseudomonas nitroreducens.</title>
        <authorList>
            <person name="Bez C."/>
            <person name="Javvadi S.G."/>
            <person name="Bertani I."/>
            <person name="Devescovi G."/>
            <person name="Studholme D.J."/>
            <person name="Geller A."/>
            <person name="Levy A."/>
            <person name="Venturi V."/>
        </authorList>
    </citation>
    <scope>NUCLEOTIDE SEQUENCE [LARGE SCALE GENOMIC DNA]</scope>
    <source>
        <strain evidence="7">DSM 9128</strain>
    </source>
</reference>
<evidence type="ECO:0000313" key="7">
    <source>
        <dbReference type="Proteomes" id="UP000307510"/>
    </source>
</evidence>
<dbReference type="Gene3D" id="1.10.357.10">
    <property type="entry name" value="Tetracycline Repressor, domain 2"/>
    <property type="match status" value="1"/>
</dbReference>
<dbReference type="Pfam" id="PF00440">
    <property type="entry name" value="TetR_N"/>
    <property type="match status" value="1"/>
</dbReference>
<dbReference type="InterPro" id="IPR050109">
    <property type="entry name" value="HTH-type_TetR-like_transc_reg"/>
</dbReference>
<evidence type="ECO:0000259" key="5">
    <source>
        <dbReference type="PROSITE" id="PS50977"/>
    </source>
</evidence>
<proteinExistence type="predicted"/>
<dbReference type="GO" id="GO:0000976">
    <property type="term" value="F:transcription cis-regulatory region binding"/>
    <property type="evidence" value="ECO:0007669"/>
    <property type="project" value="TreeGrafter"/>
</dbReference>
<keyword evidence="2 4" id="KW-0238">DNA-binding</keyword>
<name>A0A5R8ZQX8_PSENT</name>
<gene>
    <name evidence="6" type="ORF">FEA48_29760</name>
</gene>
<dbReference type="PROSITE" id="PS50977">
    <property type="entry name" value="HTH_TETR_2"/>
    <property type="match status" value="1"/>
</dbReference>
<dbReference type="GO" id="GO:0003700">
    <property type="term" value="F:DNA-binding transcription factor activity"/>
    <property type="evidence" value="ECO:0007669"/>
    <property type="project" value="TreeGrafter"/>
</dbReference>
<dbReference type="InterPro" id="IPR036271">
    <property type="entry name" value="Tet_transcr_reg_TetR-rel_C_sf"/>
</dbReference>
<sequence length="223" mass="24107">MAMASRESRKDGEATRIRILEAAGELLATLGFAETSNKAVAAKAEVDLASINYHFGSRSGLYQAVLGEARRRFLDIADLQRIIQAEQPAPDKLLALTELVVRKASRGRESWHLRVLAAEALAPSSHGQEVLHPQKALKLTLLKQLFSEITGIPADDPTLVPCILSVTAPWAMLLIGPRGGSGALRDILDMPGEVLTAQLYSFTLAGLREVGRQYQLRATAADS</sequence>
<feature type="DNA-binding region" description="H-T-H motif" evidence="4">
    <location>
        <begin position="36"/>
        <end position="55"/>
    </location>
</feature>
<dbReference type="InterPro" id="IPR009057">
    <property type="entry name" value="Homeodomain-like_sf"/>
</dbReference>
<keyword evidence="3" id="KW-0804">Transcription</keyword>
<dbReference type="EMBL" id="VASG01000012">
    <property type="protein sequence ID" value="TLP68689.1"/>
    <property type="molecule type" value="Genomic_DNA"/>
</dbReference>
<dbReference type="InterPro" id="IPR001647">
    <property type="entry name" value="HTH_TetR"/>
</dbReference>
<feature type="domain" description="HTH tetR-type" evidence="5">
    <location>
        <begin position="13"/>
        <end position="73"/>
    </location>
</feature>
<dbReference type="PANTHER" id="PTHR30055">
    <property type="entry name" value="HTH-TYPE TRANSCRIPTIONAL REGULATOR RUTR"/>
    <property type="match status" value="1"/>
</dbReference>
<evidence type="ECO:0000313" key="6">
    <source>
        <dbReference type="EMBL" id="TLP68689.1"/>
    </source>
</evidence>
<evidence type="ECO:0000256" key="4">
    <source>
        <dbReference type="PROSITE-ProRule" id="PRU00335"/>
    </source>
</evidence>
<comment type="caution">
    <text evidence="6">The sequence shown here is derived from an EMBL/GenBank/DDBJ whole genome shotgun (WGS) entry which is preliminary data.</text>
</comment>
<dbReference type="SUPFAM" id="SSF46689">
    <property type="entry name" value="Homeodomain-like"/>
    <property type="match status" value="1"/>
</dbReference>
<protein>
    <submittedName>
        <fullName evidence="6">TetR/AcrR family transcriptional regulator</fullName>
    </submittedName>
</protein>
<organism evidence="6 7">
    <name type="scientific">Pseudomonas nitroreducens</name>
    <dbReference type="NCBI Taxonomy" id="46680"/>
    <lineage>
        <taxon>Bacteria</taxon>
        <taxon>Pseudomonadati</taxon>
        <taxon>Pseudomonadota</taxon>
        <taxon>Gammaproteobacteria</taxon>
        <taxon>Pseudomonadales</taxon>
        <taxon>Pseudomonadaceae</taxon>
        <taxon>Pseudomonas</taxon>
    </lineage>
</organism>
<evidence type="ECO:0000256" key="3">
    <source>
        <dbReference type="ARBA" id="ARBA00023163"/>
    </source>
</evidence>
<evidence type="ECO:0000256" key="2">
    <source>
        <dbReference type="ARBA" id="ARBA00023125"/>
    </source>
</evidence>
<dbReference type="SUPFAM" id="SSF48498">
    <property type="entry name" value="Tetracyclin repressor-like, C-terminal domain"/>
    <property type="match status" value="1"/>
</dbReference>
<accession>A0A5R8ZQX8</accession>
<keyword evidence="1" id="KW-0805">Transcription regulation</keyword>